<protein>
    <submittedName>
        <fullName evidence="8">Anaerobic ribonucleoside-triphosphate reductase activating protein</fullName>
    </submittedName>
</protein>
<dbReference type="PROSITE" id="PS51918">
    <property type="entry name" value="RADICAL_SAM"/>
    <property type="match status" value="1"/>
</dbReference>
<dbReference type="SFLD" id="SFLDG01094">
    <property type="entry name" value="Uncharacterised_Radical_SAM_Su"/>
    <property type="match status" value="1"/>
</dbReference>
<organism evidence="8 9">
    <name type="scientific">Parasutterella muris</name>
    <dbReference type="NCBI Taxonomy" id="2565572"/>
    <lineage>
        <taxon>Bacteria</taxon>
        <taxon>Pseudomonadati</taxon>
        <taxon>Pseudomonadota</taxon>
        <taxon>Betaproteobacteria</taxon>
        <taxon>Burkholderiales</taxon>
        <taxon>Sutterellaceae</taxon>
        <taxon>Parasutterella</taxon>
    </lineage>
</organism>
<evidence type="ECO:0000256" key="2">
    <source>
        <dbReference type="ARBA" id="ARBA00022485"/>
    </source>
</evidence>
<dbReference type="GO" id="GO:0051539">
    <property type="term" value="F:4 iron, 4 sulfur cluster binding"/>
    <property type="evidence" value="ECO:0007669"/>
    <property type="project" value="UniProtKB-KW"/>
</dbReference>
<dbReference type="InterPro" id="IPR006638">
    <property type="entry name" value="Elp3/MiaA/NifB-like_rSAM"/>
</dbReference>
<sequence>MSEKKREIIEIEEVSSKPAEALVVGGLVRFTTIDFPGSLAAVAFIQGCPWRCVYCQNKELQSRRPDAETDQVSWAYIERFLSRRKGLIDGFVFSGGEPCVDPALADAVKRVKALGYKVGLHTGGMYPARLAEILPYLDWVGLDIKAPLSEEETYDRVVGRKGSAQKVRKSLSLLLASGVALETRTTAHPDYLSEAQIVKLVKELKEAGVRTFALQIYRQPRELPEEEVLERVGAHYPNPQALDELKALYPEFILRRP</sequence>
<dbReference type="InterPro" id="IPR007197">
    <property type="entry name" value="rSAM"/>
</dbReference>
<dbReference type="Gene3D" id="3.20.20.70">
    <property type="entry name" value="Aldolase class I"/>
    <property type="match status" value="1"/>
</dbReference>
<dbReference type="EMBL" id="WSRP01000014">
    <property type="protein sequence ID" value="MVX56713.1"/>
    <property type="molecule type" value="Genomic_DNA"/>
</dbReference>
<keyword evidence="2" id="KW-0004">4Fe-4S</keyword>
<dbReference type="PANTHER" id="PTHR30352:SF13">
    <property type="entry name" value="GLYCYL-RADICAL ENZYME ACTIVATING ENZYME YJJW-RELATED"/>
    <property type="match status" value="1"/>
</dbReference>
<dbReference type="OrthoDB" id="9782387at2"/>
<name>A0A6L6YJ14_9BURK</name>
<dbReference type="SUPFAM" id="SSF102114">
    <property type="entry name" value="Radical SAM enzymes"/>
    <property type="match status" value="1"/>
</dbReference>
<keyword evidence="4" id="KW-0479">Metal-binding</keyword>
<dbReference type="InterPro" id="IPR013785">
    <property type="entry name" value="Aldolase_TIM"/>
</dbReference>
<proteinExistence type="predicted"/>
<dbReference type="Proteomes" id="UP000472580">
    <property type="component" value="Unassembled WGS sequence"/>
</dbReference>
<dbReference type="RefSeq" id="WP_160335145.1">
    <property type="nucleotide sequence ID" value="NZ_CALPCR010000018.1"/>
</dbReference>
<dbReference type="NCBIfam" id="TIGR02495">
    <property type="entry name" value="NrdG2"/>
    <property type="match status" value="1"/>
</dbReference>
<reference evidence="8 9" key="1">
    <citation type="submission" date="2019-12" db="EMBL/GenBank/DDBJ databases">
        <title>Microbes associate with the intestines of laboratory mice.</title>
        <authorList>
            <person name="Navarre W."/>
            <person name="Wong E."/>
        </authorList>
    </citation>
    <scope>NUCLEOTIDE SEQUENCE [LARGE SCALE GENOMIC DNA]</scope>
    <source>
        <strain evidence="8 9">NM82_D38</strain>
    </source>
</reference>
<evidence type="ECO:0000256" key="6">
    <source>
        <dbReference type="ARBA" id="ARBA00023014"/>
    </source>
</evidence>
<keyword evidence="5" id="KW-0408">Iron</keyword>
<dbReference type="AlphaFoldDB" id="A0A6L6YJ14"/>
<evidence type="ECO:0000256" key="1">
    <source>
        <dbReference type="ARBA" id="ARBA00001966"/>
    </source>
</evidence>
<keyword evidence="3" id="KW-0949">S-adenosyl-L-methionine</keyword>
<dbReference type="SFLD" id="SFLDS00029">
    <property type="entry name" value="Radical_SAM"/>
    <property type="match status" value="1"/>
</dbReference>
<evidence type="ECO:0000256" key="4">
    <source>
        <dbReference type="ARBA" id="ARBA00022723"/>
    </source>
</evidence>
<dbReference type="GO" id="GO:0003824">
    <property type="term" value="F:catalytic activity"/>
    <property type="evidence" value="ECO:0007669"/>
    <property type="project" value="InterPro"/>
</dbReference>
<dbReference type="InterPro" id="IPR012840">
    <property type="entry name" value="NrdG2"/>
</dbReference>
<evidence type="ECO:0000256" key="3">
    <source>
        <dbReference type="ARBA" id="ARBA00022691"/>
    </source>
</evidence>
<keyword evidence="9" id="KW-1185">Reference proteome</keyword>
<dbReference type="SFLD" id="SFLDG01067">
    <property type="entry name" value="SPASM/twitch_domain_containing"/>
    <property type="match status" value="1"/>
</dbReference>
<dbReference type="InterPro" id="IPR058240">
    <property type="entry name" value="rSAM_sf"/>
</dbReference>
<dbReference type="CDD" id="cd01335">
    <property type="entry name" value="Radical_SAM"/>
    <property type="match status" value="1"/>
</dbReference>
<accession>A0A6L6YJ14</accession>
<evidence type="ECO:0000259" key="7">
    <source>
        <dbReference type="PROSITE" id="PS51918"/>
    </source>
</evidence>
<dbReference type="SMART" id="SM00729">
    <property type="entry name" value="Elp3"/>
    <property type="match status" value="1"/>
</dbReference>
<dbReference type="PANTHER" id="PTHR30352">
    <property type="entry name" value="PYRUVATE FORMATE-LYASE-ACTIVATING ENZYME"/>
    <property type="match status" value="1"/>
</dbReference>
<evidence type="ECO:0000256" key="5">
    <source>
        <dbReference type="ARBA" id="ARBA00023004"/>
    </source>
</evidence>
<evidence type="ECO:0000313" key="8">
    <source>
        <dbReference type="EMBL" id="MVX56713.1"/>
    </source>
</evidence>
<comment type="caution">
    <text evidence="8">The sequence shown here is derived from an EMBL/GenBank/DDBJ whole genome shotgun (WGS) entry which is preliminary data.</text>
</comment>
<feature type="domain" description="Radical SAM core" evidence="7">
    <location>
        <begin position="34"/>
        <end position="255"/>
    </location>
</feature>
<gene>
    <name evidence="8" type="ORF">E5987_05755</name>
</gene>
<comment type="cofactor">
    <cofactor evidence="1">
        <name>[4Fe-4S] cluster</name>
        <dbReference type="ChEBI" id="CHEBI:49883"/>
    </cofactor>
</comment>
<evidence type="ECO:0000313" key="9">
    <source>
        <dbReference type="Proteomes" id="UP000472580"/>
    </source>
</evidence>
<dbReference type="GO" id="GO:0046872">
    <property type="term" value="F:metal ion binding"/>
    <property type="evidence" value="ECO:0007669"/>
    <property type="project" value="UniProtKB-KW"/>
</dbReference>
<keyword evidence="6" id="KW-0411">Iron-sulfur</keyword>
<dbReference type="Pfam" id="PF04055">
    <property type="entry name" value="Radical_SAM"/>
    <property type="match status" value="1"/>
</dbReference>
<dbReference type="InterPro" id="IPR034457">
    <property type="entry name" value="Organic_radical-activating"/>
</dbReference>